<evidence type="ECO:0000313" key="3">
    <source>
        <dbReference type="EMBL" id="CBY34036.1"/>
    </source>
</evidence>
<feature type="coiled-coil region" evidence="1">
    <location>
        <begin position="72"/>
        <end position="166"/>
    </location>
</feature>
<name>E4XW79_OIKDI</name>
<dbReference type="InParanoid" id="E4XW79"/>
<evidence type="ECO:0000313" key="2">
    <source>
        <dbReference type="EMBL" id="CBY13934.1"/>
    </source>
</evidence>
<dbReference type="Proteomes" id="UP000011014">
    <property type="component" value="Unassembled WGS sequence"/>
</dbReference>
<feature type="coiled-coil region" evidence="1">
    <location>
        <begin position="13"/>
        <end position="47"/>
    </location>
</feature>
<keyword evidence="1" id="KW-0175">Coiled coil</keyword>
<organism evidence="2">
    <name type="scientific">Oikopleura dioica</name>
    <name type="common">Tunicate</name>
    <dbReference type="NCBI Taxonomy" id="34765"/>
    <lineage>
        <taxon>Eukaryota</taxon>
        <taxon>Metazoa</taxon>
        <taxon>Chordata</taxon>
        <taxon>Tunicata</taxon>
        <taxon>Appendicularia</taxon>
        <taxon>Copelata</taxon>
        <taxon>Oikopleuridae</taxon>
        <taxon>Oikopleura</taxon>
    </lineage>
</organism>
<dbReference type="Proteomes" id="UP000001307">
    <property type="component" value="Unassembled WGS sequence"/>
</dbReference>
<dbReference type="OrthoDB" id="10549086at2759"/>
<sequence length="172" mass="20007">MCIIELEESKRANETFIAKNRSVKENCDQFEKELLQSRQDVSKLEILLRRSCAIAKNREEAEVPLNELPAYIERLQQSNEALVAKTQQITIELEQSKVKNEKQSRDYSSVRRQLNDEVNAAKDEALSFTKKNSLLSVENQELKMKLKGHNDKFETLRSELDRAALKREILKK</sequence>
<reference evidence="2" key="1">
    <citation type="journal article" date="2010" name="Science">
        <title>Plasticity of animal genome architecture unmasked by rapid evolution of a pelagic tunicate.</title>
        <authorList>
            <person name="Denoeud F."/>
            <person name="Henriet S."/>
            <person name="Mungpakdee S."/>
            <person name="Aury J.M."/>
            <person name="Da Silva C."/>
            <person name="Brinkmann H."/>
            <person name="Mikhaleva J."/>
            <person name="Olsen L.C."/>
            <person name="Jubin C."/>
            <person name="Canestro C."/>
            <person name="Bouquet J.M."/>
            <person name="Danks G."/>
            <person name="Poulain J."/>
            <person name="Campsteijn C."/>
            <person name="Adamski M."/>
            <person name="Cross I."/>
            <person name="Yadetie F."/>
            <person name="Muffato M."/>
            <person name="Louis A."/>
            <person name="Butcher S."/>
            <person name="Tsagkogeorga G."/>
            <person name="Konrad A."/>
            <person name="Singh S."/>
            <person name="Jensen M.F."/>
            <person name="Cong E.H."/>
            <person name="Eikeseth-Otteraa H."/>
            <person name="Noel B."/>
            <person name="Anthouard V."/>
            <person name="Porcel B.M."/>
            <person name="Kachouri-Lafond R."/>
            <person name="Nishino A."/>
            <person name="Ugolini M."/>
            <person name="Chourrout P."/>
            <person name="Nishida H."/>
            <person name="Aasland R."/>
            <person name="Huzurbazar S."/>
            <person name="Westhof E."/>
            <person name="Delsuc F."/>
            <person name="Lehrach H."/>
            <person name="Reinhardt R."/>
            <person name="Weissenbach J."/>
            <person name="Roy S.W."/>
            <person name="Artiguenave F."/>
            <person name="Postlethwait J.H."/>
            <person name="Manak J.R."/>
            <person name="Thompson E.M."/>
            <person name="Jaillon O."/>
            <person name="Du Pasquier L."/>
            <person name="Boudinot P."/>
            <person name="Liberles D.A."/>
            <person name="Volff J.N."/>
            <person name="Philippe H."/>
            <person name="Lenhard B."/>
            <person name="Roest Crollius H."/>
            <person name="Wincker P."/>
            <person name="Chourrout D."/>
        </authorList>
    </citation>
    <scope>NUCLEOTIDE SEQUENCE [LARGE SCALE GENOMIC DNA]</scope>
</reference>
<keyword evidence="4" id="KW-1185">Reference proteome</keyword>
<evidence type="ECO:0000256" key="1">
    <source>
        <dbReference type="SAM" id="Coils"/>
    </source>
</evidence>
<gene>
    <name evidence="2" type="ORF">GSOID_T00006895001</name>
    <name evidence="3" type="ORF">GSOID_T00022014001</name>
</gene>
<dbReference type="AlphaFoldDB" id="E4XW79"/>
<dbReference type="EMBL" id="FN653237">
    <property type="protein sequence ID" value="CBY13934.1"/>
    <property type="molecule type" value="Genomic_DNA"/>
</dbReference>
<accession>E4XW79</accession>
<dbReference type="EMBL" id="FN654470">
    <property type="protein sequence ID" value="CBY34036.1"/>
    <property type="molecule type" value="Genomic_DNA"/>
</dbReference>
<protein>
    <submittedName>
        <fullName evidence="2">Uncharacterized protein</fullName>
    </submittedName>
</protein>
<proteinExistence type="predicted"/>
<evidence type="ECO:0000313" key="4">
    <source>
        <dbReference type="Proteomes" id="UP000001307"/>
    </source>
</evidence>